<keyword evidence="5" id="KW-0256">Endoplasmic reticulum</keyword>
<name>A0A218X8V0_PUNGR</name>
<feature type="transmembrane region" description="Helical" evidence="12">
    <location>
        <begin position="1269"/>
        <end position="1287"/>
    </location>
</feature>
<protein>
    <recommendedName>
        <fullName evidence="17">Calponin homology domain-containing protein DDB_G0272472</fullName>
    </recommendedName>
</protein>
<feature type="region of interest" description="Disordered" evidence="11">
    <location>
        <begin position="1057"/>
        <end position="1262"/>
    </location>
</feature>
<feature type="region of interest" description="Disordered" evidence="11">
    <location>
        <begin position="610"/>
        <end position="644"/>
    </location>
</feature>
<feature type="compositionally biased region" description="Basic and acidic residues" evidence="11">
    <location>
        <begin position="533"/>
        <end position="548"/>
    </location>
</feature>
<feature type="region of interest" description="Disordered" evidence="11">
    <location>
        <begin position="236"/>
        <end position="271"/>
    </location>
</feature>
<proteinExistence type="inferred from homology"/>
<feature type="region of interest" description="Disordered" evidence="11">
    <location>
        <begin position="307"/>
        <end position="328"/>
    </location>
</feature>
<reference evidence="15" key="1">
    <citation type="journal article" date="2017" name="Plant J.">
        <title>The pomegranate (Punica granatum L.) genome and the genomics of punicalagin biosynthesis.</title>
        <authorList>
            <person name="Qin G."/>
            <person name="Xu C."/>
            <person name="Ming R."/>
            <person name="Tang H."/>
            <person name="Guyot R."/>
            <person name="Kramer E.M."/>
            <person name="Hu Y."/>
            <person name="Yi X."/>
            <person name="Qi Y."/>
            <person name="Xu X."/>
            <person name="Gao Z."/>
            <person name="Pan H."/>
            <person name="Jian J."/>
            <person name="Tian Y."/>
            <person name="Yue Z."/>
            <person name="Xu Y."/>
        </authorList>
    </citation>
    <scope>NUCLEOTIDE SEQUENCE [LARGE SCALE GENOMIC DNA]</scope>
    <source>
        <strain evidence="15">cv. Dabenzi</strain>
    </source>
</reference>
<keyword evidence="6 12" id="KW-1133">Transmembrane helix</keyword>
<feature type="region of interest" description="Disordered" evidence="11">
    <location>
        <begin position="353"/>
        <end position="559"/>
    </location>
</feature>
<feature type="compositionally biased region" description="Basic and acidic residues" evidence="11">
    <location>
        <begin position="1222"/>
        <end position="1236"/>
    </location>
</feature>
<feature type="compositionally biased region" description="Polar residues" evidence="11">
    <location>
        <begin position="505"/>
        <end position="522"/>
    </location>
</feature>
<evidence type="ECO:0000256" key="5">
    <source>
        <dbReference type="ARBA" id="ARBA00022824"/>
    </source>
</evidence>
<dbReference type="GO" id="GO:0005886">
    <property type="term" value="C:plasma membrane"/>
    <property type="evidence" value="ECO:0007669"/>
    <property type="project" value="UniProtKB-SubCell"/>
</dbReference>
<dbReference type="STRING" id="22663.A0A218X8V0"/>
<evidence type="ECO:0000313" key="13">
    <source>
        <dbReference type="EMBL" id="OWM81140.1"/>
    </source>
</evidence>
<comment type="caution">
    <text evidence="13">The sequence shown here is derived from an EMBL/GenBank/DDBJ whole genome shotgun (WGS) entry which is preliminary data.</text>
</comment>
<evidence type="ECO:0000256" key="9">
    <source>
        <dbReference type="ARBA" id="ARBA00038080"/>
    </source>
</evidence>
<keyword evidence="4 12" id="KW-0812">Transmembrane</keyword>
<evidence type="ECO:0000256" key="6">
    <source>
        <dbReference type="ARBA" id="ARBA00022989"/>
    </source>
</evidence>
<dbReference type="Proteomes" id="UP000233551">
    <property type="component" value="Unassembled WGS sequence"/>
</dbReference>
<feature type="compositionally biased region" description="Polar residues" evidence="11">
    <location>
        <begin position="363"/>
        <end position="372"/>
    </location>
</feature>
<reference evidence="14 16" key="3">
    <citation type="submission" date="2017-11" db="EMBL/GenBank/DDBJ databases">
        <title>De-novo sequencing of pomegranate (Punica granatum L.) genome.</title>
        <authorList>
            <person name="Akparov Z."/>
            <person name="Amiraslanov A."/>
            <person name="Hajiyeva S."/>
            <person name="Abbasov M."/>
            <person name="Kaur K."/>
            <person name="Hamwieh A."/>
            <person name="Solovyev V."/>
            <person name="Salamov A."/>
            <person name="Braich B."/>
            <person name="Kosarev P."/>
            <person name="Mahmoud A."/>
            <person name="Hajiyev E."/>
            <person name="Babayeva S."/>
            <person name="Izzatullayeva V."/>
            <person name="Mammadov A."/>
            <person name="Mammadov A."/>
            <person name="Sharifova S."/>
            <person name="Ojaghi J."/>
            <person name="Eynullazada K."/>
            <person name="Bayramov B."/>
            <person name="Abdulazimova A."/>
            <person name="Shahmuradov I."/>
        </authorList>
    </citation>
    <scope>NUCLEOTIDE SEQUENCE [LARGE SCALE GENOMIC DNA]</scope>
    <source>
        <strain evidence="14">AG2017</strain>
        <strain evidence="16">cv. AG2017</strain>
        <tissue evidence="14">Leaf</tissue>
    </source>
</reference>
<dbReference type="PANTHER" id="PTHR32219:SF3">
    <property type="entry name" value="CALPONIN-LIKE DOMAIN PROTEIN"/>
    <property type="match status" value="1"/>
</dbReference>
<feature type="compositionally biased region" description="Basic and acidic residues" evidence="11">
    <location>
        <begin position="257"/>
        <end position="271"/>
    </location>
</feature>
<evidence type="ECO:0000256" key="4">
    <source>
        <dbReference type="ARBA" id="ARBA00022692"/>
    </source>
</evidence>
<feature type="coiled-coil region" evidence="10">
    <location>
        <begin position="844"/>
        <end position="898"/>
    </location>
</feature>
<feature type="region of interest" description="Disordered" evidence="11">
    <location>
        <begin position="666"/>
        <end position="691"/>
    </location>
</feature>
<feature type="compositionally biased region" description="Basic and acidic residues" evidence="11">
    <location>
        <begin position="1103"/>
        <end position="1168"/>
    </location>
</feature>
<dbReference type="InterPro" id="IPR055282">
    <property type="entry name" value="PPI1-4"/>
</dbReference>
<evidence type="ECO:0000256" key="10">
    <source>
        <dbReference type="SAM" id="Coils"/>
    </source>
</evidence>
<evidence type="ECO:0000256" key="1">
    <source>
        <dbReference type="ARBA" id="ARBA00004162"/>
    </source>
</evidence>
<evidence type="ECO:0000256" key="3">
    <source>
        <dbReference type="ARBA" id="ARBA00022475"/>
    </source>
</evidence>
<feature type="compositionally biased region" description="Low complexity" evidence="11">
    <location>
        <begin position="549"/>
        <end position="559"/>
    </location>
</feature>
<comment type="similarity">
    <text evidence="9">Belongs to the plant Proton pump-interactor protein family.</text>
</comment>
<feature type="compositionally biased region" description="Basic and acidic residues" evidence="11">
    <location>
        <begin position="419"/>
        <end position="438"/>
    </location>
</feature>
<dbReference type="EMBL" id="MTKT01002214">
    <property type="protein sequence ID" value="OWM81140.1"/>
    <property type="molecule type" value="Genomic_DNA"/>
</dbReference>
<dbReference type="PANTHER" id="PTHR32219">
    <property type="entry name" value="RNA-BINDING PROTEIN YLMH-RELATED"/>
    <property type="match status" value="1"/>
</dbReference>
<comment type="subcellular location">
    <subcellularLocation>
        <location evidence="1">Cell membrane</location>
        <topology evidence="1">Single-pass membrane protein</topology>
    </subcellularLocation>
    <subcellularLocation>
        <location evidence="2">Endoplasmic reticulum membrane</location>
        <topology evidence="2">Single-pass membrane protein</topology>
    </subcellularLocation>
</comment>
<dbReference type="EMBL" id="PGOL01003914">
    <property type="protein sequence ID" value="PKI39052.1"/>
    <property type="molecule type" value="Genomic_DNA"/>
</dbReference>
<dbReference type="GO" id="GO:0005789">
    <property type="term" value="C:endoplasmic reticulum membrane"/>
    <property type="evidence" value="ECO:0007669"/>
    <property type="project" value="UniProtKB-SubCell"/>
</dbReference>
<feature type="compositionally biased region" description="Basic and acidic residues" evidence="11">
    <location>
        <begin position="1175"/>
        <end position="1188"/>
    </location>
</feature>
<dbReference type="Proteomes" id="UP000197138">
    <property type="component" value="Unassembled WGS sequence"/>
</dbReference>
<evidence type="ECO:0000256" key="7">
    <source>
        <dbReference type="ARBA" id="ARBA00023054"/>
    </source>
</evidence>
<dbReference type="GeneID" id="116200073"/>
<keyword evidence="3" id="KW-1003">Cell membrane</keyword>
<sequence length="1293" mass="140357">MDGEVVVEVSSPNGKIKEQCGVDASPCHDLPNGGSSLDCNGVKSVAVVEGIENGNGKEDADRTYVFVNGSDDVAEIGDNDENCIMVAPAEESVGNCGELKSNGEIEAGEAKVNGCNGHCDFEKVDAIIHEAAEVENGKSTSHENGDCIKEDNGVLVAEESKGESVELCPVEEVEVVNSAESEVLGVVNSDEKVEVESSFEVVEKVPITQDDHADAEGSNHCQGLSANAEALLEQVESTSDIVEEVPESQAVNDVETEGSRDCKEPAETTAELPEKIESTAEVVEAVPESHGDADGSDDTKGLSEITEQQPLQAESISEVSEEVPNSQSTIHVDADCSCGCCQHAVDMPVEVESTSEDIGEIPGSQQVSNSDAEGTGDCPVLSKVTVENTADLSEQPDEDQKCEATVTATAASELITGNNEKEVVEERESSPIKEDKAEVSSQLSPNAEIPETQESVKIQVDDASNDVEQQESVEVAAESPTTDQLKSVDGEDDQIAKCTACPESTDINTASSQPSENGQSFESDPVPSAVSAAKEDGDSAHAIIETKEPGSAPESAEISASPADCINVSVESAECHPTAVPLHADIPAPALDDMNAELAAVNDDKATVSKVEVGNTATTSSDGTEMEGGTHEGSSVADDTSASHCSTMSTETKICFGSISHEELSSISSAVTQPSADSESPENDGSDRSTSQGAEVIDATLQNDGSPAEGSSNGVTEARPVVPEVVKRFFNQRVRVPRYDAEDLKEQMIEAQARVDEKTRIRDAIQAEIQMIKATRKGYSVEIEAASAEEQSARDLWKSKRNEIDTVQSVMSKLKNAMDIDDIDSRIHSMEHRIEHETLPLKEEKQLLRDIKLLRQHREQLSSRIGKQDELKEALEQKEQTEERLKVLRKEAELLRGTLSRAEGVTKAAKKKQYDGIEKLRELQDQFKAADAVRQEAYAHLQSLRKQSYEKNKYFYKYKDDANISSDLGSKGDRDGVSQFCIKQVDDFMKLWLNNVEFRSDYIGGSLRGTLRRLGTKDGRSLGLDEQPLVIPPYPIERIAKDNPTRTPAFPSLVQAKAQAAPVETDSRADNAPVKPMEQKKPNSIAKAPAKPSEAVALASPDAVRDDEAAKVTEEPKRTKEEEEKARREEELSKEEEAARLKEQRRLEEKAKAEAALERKRRIAERAQARAAAKAQKEAEQKEKEREKRLKKKERKNAGGSEPTDAANEGEPVPSAQTPTETPRESETREKVETAAKRHQKPVHFARQTKVKSTIPPPLRNRGKRKMQPWMWVLLVAVLVLALFLAGNGRRLF</sequence>
<evidence type="ECO:0000313" key="14">
    <source>
        <dbReference type="EMBL" id="PKI39052.1"/>
    </source>
</evidence>
<evidence type="ECO:0000256" key="8">
    <source>
        <dbReference type="ARBA" id="ARBA00023136"/>
    </source>
</evidence>
<evidence type="ECO:0000256" key="12">
    <source>
        <dbReference type="SAM" id="Phobius"/>
    </source>
</evidence>
<evidence type="ECO:0000256" key="2">
    <source>
        <dbReference type="ARBA" id="ARBA00004389"/>
    </source>
</evidence>
<evidence type="ECO:0000313" key="15">
    <source>
        <dbReference type="Proteomes" id="UP000197138"/>
    </source>
</evidence>
<accession>A0A218X8V0</accession>
<keyword evidence="16" id="KW-1185">Reference proteome</keyword>
<evidence type="ECO:0008006" key="17">
    <source>
        <dbReference type="Google" id="ProtNLM"/>
    </source>
</evidence>
<evidence type="ECO:0000256" key="11">
    <source>
        <dbReference type="SAM" id="MobiDB-lite"/>
    </source>
</evidence>
<gene>
    <name evidence="13" type="ORF">CDL15_Pgr007171</name>
    <name evidence="14" type="ORF">CRG98_040558</name>
</gene>
<feature type="compositionally biased region" description="Basic residues" evidence="11">
    <location>
        <begin position="1237"/>
        <end position="1250"/>
    </location>
</feature>
<reference evidence="13" key="2">
    <citation type="submission" date="2017-06" db="EMBL/GenBank/DDBJ databases">
        <title>The pomegranate genome and the genomics of punicalagin biosynthesis.</title>
        <authorList>
            <person name="Xu C."/>
        </authorList>
    </citation>
    <scope>NUCLEOTIDE SEQUENCE [LARGE SCALE GENOMIC DNA]</scope>
    <source>
        <tissue evidence="13">Fresh leaf</tissue>
    </source>
</reference>
<feature type="compositionally biased region" description="Polar residues" evidence="11">
    <location>
        <begin position="406"/>
        <end position="418"/>
    </location>
</feature>
<keyword evidence="8 12" id="KW-0472">Membrane</keyword>
<dbReference type="OrthoDB" id="1703439at2759"/>
<organism evidence="13 15">
    <name type="scientific">Punica granatum</name>
    <name type="common">Pomegranate</name>
    <dbReference type="NCBI Taxonomy" id="22663"/>
    <lineage>
        <taxon>Eukaryota</taxon>
        <taxon>Viridiplantae</taxon>
        <taxon>Streptophyta</taxon>
        <taxon>Embryophyta</taxon>
        <taxon>Tracheophyta</taxon>
        <taxon>Spermatophyta</taxon>
        <taxon>Magnoliopsida</taxon>
        <taxon>eudicotyledons</taxon>
        <taxon>Gunneridae</taxon>
        <taxon>Pentapetalae</taxon>
        <taxon>rosids</taxon>
        <taxon>malvids</taxon>
        <taxon>Myrtales</taxon>
        <taxon>Lythraceae</taxon>
        <taxon>Punica</taxon>
    </lineage>
</organism>
<evidence type="ECO:0000313" key="16">
    <source>
        <dbReference type="Proteomes" id="UP000233551"/>
    </source>
</evidence>
<keyword evidence="7 10" id="KW-0175">Coiled coil</keyword>